<feature type="non-terminal residue" evidence="2">
    <location>
        <position position="1"/>
    </location>
</feature>
<protein>
    <recommendedName>
        <fullName evidence="1">At1g61320/AtMIF1 LRR domain-containing protein</fullName>
    </recommendedName>
</protein>
<name>A0A9N7R1V0_STRHE</name>
<organism evidence="2 3">
    <name type="scientific">Striga hermonthica</name>
    <name type="common">Purple witchweed</name>
    <name type="synonym">Buchnera hermonthica</name>
    <dbReference type="NCBI Taxonomy" id="68872"/>
    <lineage>
        <taxon>Eukaryota</taxon>
        <taxon>Viridiplantae</taxon>
        <taxon>Streptophyta</taxon>
        <taxon>Embryophyta</taxon>
        <taxon>Tracheophyta</taxon>
        <taxon>Spermatophyta</taxon>
        <taxon>Magnoliopsida</taxon>
        <taxon>eudicotyledons</taxon>
        <taxon>Gunneridae</taxon>
        <taxon>Pentapetalae</taxon>
        <taxon>asterids</taxon>
        <taxon>lamiids</taxon>
        <taxon>Lamiales</taxon>
        <taxon>Orobanchaceae</taxon>
        <taxon>Buchnereae</taxon>
        <taxon>Striga</taxon>
    </lineage>
</organism>
<dbReference type="EMBL" id="CACSLK010000984">
    <property type="protein sequence ID" value="CAA0807015.1"/>
    <property type="molecule type" value="Genomic_DNA"/>
</dbReference>
<reference evidence="2" key="1">
    <citation type="submission" date="2019-12" db="EMBL/GenBank/DDBJ databases">
        <authorList>
            <person name="Scholes J."/>
        </authorList>
    </citation>
    <scope>NUCLEOTIDE SEQUENCE</scope>
</reference>
<feature type="domain" description="At1g61320/AtMIF1 LRR" evidence="1">
    <location>
        <begin position="63"/>
        <end position="196"/>
    </location>
</feature>
<dbReference type="Proteomes" id="UP001153555">
    <property type="component" value="Unassembled WGS sequence"/>
</dbReference>
<gene>
    <name evidence="2" type="ORF">SHERM_09888</name>
</gene>
<evidence type="ECO:0000313" key="2">
    <source>
        <dbReference type="EMBL" id="CAA0807015.1"/>
    </source>
</evidence>
<dbReference type="OrthoDB" id="613853at2759"/>
<dbReference type="Gene3D" id="3.80.10.10">
    <property type="entry name" value="Ribonuclease Inhibitor"/>
    <property type="match status" value="1"/>
</dbReference>
<dbReference type="PANTHER" id="PTHR34145">
    <property type="entry name" value="OS02G0105600 PROTEIN"/>
    <property type="match status" value="1"/>
</dbReference>
<dbReference type="PANTHER" id="PTHR34145:SF68">
    <property type="entry name" value="FBD DOMAIN-CONTAINING PROTEIN"/>
    <property type="match status" value="1"/>
</dbReference>
<sequence>VNRLLSLHSGESIDKLRISFELDISSAHDIDRWIKFAFSKWVKRLALEFVQPGYLRRGQYTFPNQGLPVCESLVSLILRKVAIDGETLEFFLNKCPLLEELHVEDVNYLRSLKASCCPNRLRRLAVIGCLDLRMLEICSPALVSFTLDASEIVVTLKNVSSIVDLTLEALWPSKLSTYLFRISGCLAQLETLTLCTPIMQEIEELEYPNLPRSHDLPGSNSARPPTSFCGHLSGSTTSDFVPWRPHRLRRDPANPPQLLAGSEEILPILRSFLSALRRSRHILSGP</sequence>
<accession>A0A9N7R1V0</accession>
<dbReference type="InterPro" id="IPR055357">
    <property type="entry name" value="LRR_At1g61320_AtMIF1"/>
</dbReference>
<evidence type="ECO:0000313" key="3">
    <source>
        <dbReference type="Proteomes" id="UP001153555"/>
    </source>
</evidence>
<dbReference type="Pfam" id="PF23622">
    <property type="entry name" value="LRR_At1g61320_AtMIF1"/>
    <property type="match status" value="1"/>
</dbReference>
<evidence type="ECO:0000259" key="1">
    <source>
        <dbReference type="Pfam" id="PF23622"/>
    </source>
</evidence>
<dbReference type="InterPro" id="IPR032675">
    <property type="entry name" value="LRR_dom_sf"/>
</dbReference>
<dbReference type="SUPFAM" id="SSF52047">
    <property type="entry name" value="RNI-like"/>
    <property type="match status" value="1"/>
</dbReference>
<keyword evidence="3" id="KW-1185">Reference proteome</keyword>
<dbReference type="AlphaFoldDB" id="A0A9N7R1V0"/>
<dbReference type="InterPro" id="IPR053772">
    <property type="entry name" value="At1g61320/At1g61330-like"/>
</dbReference>
<proteinExistence type="predicted"/>
<comment type="caution">
    <text evidence="2">The sequence shown here is derived from an EMBL/GenBank/DDBJ whole genome shotgun (WGS) entry which is preliminary data.</text>
</comment>